<proteinExistence type="predicted"/>
<gene>
    <name evidence="2" type="ORF">EVAR_13905_1</name>
</gene>
<evidence type="ECO:0000313" key="2">
    <source>
        <dbReference type="EMBL" id="GBP22625.1"/>
    </source>
</evidence>
<protein>
    <submittedName>
        <fullName evidence="2">Uncharacterized protein</fullName>
    </submittedName>
</protein>
<accession>A0A4C1U8C0</accession>
<sequence>MNAVYKKDPCTAIEISNLKDVWTRGMCYETGLNTASTDTKDVEIHSTAMPANLRELYGERLAGYKKGHYNACRANLAHALRLGEHLNPLVANMVVTLVTTVIKHAIYTAVNRALRVRQLCACPQIRTIHFDVYSNNRQGGHHRRSLAIMAHHSQFSPPHDDDCRGSPTTGESEEEPQDVTSCRWYKGTLFINRSV</sequence>
<evidence type="ECO:0000256" key="1">
    <source>
        <dbReference type="SAM" id="MobiDB-lite"/>
    </source>
</evidence>
<evidence type="ECO:0000313" key="3">
    <source>
        <dbReference type="Proteomes" id="UP000299102"/>
    </source>
</evidence>
<name>A0A4C1U8C0_EUMVA</name>
<organism evidence="2 3">
    <name type="scientific">Eumeta variegata</name>
    <name type="common">Bagworm moth</name>
    <name type="synonym">Eumeta japonica</name>
    <dbReference type="NCBI Taxonomy" id="151549"/>
    <lineage>
        <taxon>Eukaryota</taxon>
        <taxon>Metazoa</taxon>
        <taxon>Ecdysozoa</taxon>
        <taxon>Arthropoda</taxon>
        <taxon>Hexapoda</taxon>
        <taxon>Insecta</taxon>
        <taxon>Pterygota</taxon>
        <taxon>Neoptera</taxon>
        <taxon>Endopterygota</taxon>
        <taxon>Lepidoptera</taxon>
        <taxon>Glossata</taxon>
        <taxon>Ditrysia</taxon>
        <taxon>Tineoidea</taxon>
        <taxon>Psychidae</taxon>
        <taxon>Oiketicinae</taxon>
        <taxon>Eumeta</taxon>
    </lineage>
</organism>
<keyword evidence="3" id="KW-1185">Reference proteome</keyword>
<comment type="caution">
    <text evidence="2">The sequence shown here is derived from an EMBL/GenBank/DDBJ whole genome shotgun (WGS) entry which is preliminary data.</text>
</comment>
<reference evidence="2 3" key="1">
    <citation type="journal article" date="2019" name="Commun. Biol.">
        <title>The bagworm genome reveals a unique fibroin gene that provides high tensile strength.</title>
        <authorList>
            <person name="Kono N."/>
            <person name="Nakamura H."/>
            <person name="Ohtoshi R."/>
            <person name="Tomita M."/>
            <person name="Numata K."/>
            <person name="Arakawa K."/>
        </authorList>
    </citation>
    <scope>NUCLEOTIDE SEQUENCE [LARGE SCALE GENOMIC DNA]</scope>
</reference>
<dbReference type="EMBL" id="BGZK01000142">
    <property type="protein sequence ID" value="GBP22625.1"/>
    <property type="molecule type" value="Genomic_DNA"/>
</dbReference>
<dbReference type="AlphaFoldDB" id="A0A4C1U8C0"/>
<feature type="region of interest" description="Disordered" evidence="1">
    <location>
        <begin position="153"/>
        <end position="177"/>
    </location>
</feature>
<dbReference type="Proteomes" id="UP000299102">
    <property type="component" value="Unassembled WGS sequence"/>
</dbReference>